<dbReference type="GO" id="GO:0009435">
    <property type="term" value="P:NAD+ biosynthetic process"/>
    <property type="evidence" value="ECO:0007669"/>
    <property type="project" value="UniProtKB-UniRule"/>
</dbReference>
<dbReference type="GO" id="GO:0005524">
    <property type="term" value="F:ATP binding"/>
    <property type="evidence" value="ECO:0007669"/>
    <property type="project" value="UniProtKB-UniRule"/>
</dbReference>
<comment type="catalytic activity">
    <reaction evidence="7">
        <text>deamido-NAD(+) + L-glutamine + ATP + H2O = L-glutamate + AMP + diphosphate + NAD(+) + H(+)</text>
        <dbReference type="Rhea" id="RHEA:24384"/>
        <dbReference type="ChEBI" id="CHEBI:15377"/>
        <dbReference type="ChEBI" id="CHEBI:15378"/>
        <dbReference type="ChEBI" id="CHEBI:29985"/>
        <dbReference type="ChEBI" id="CHEBI:30616"/>
        <dbReference type="ChEBI" id="CHEBI:33019"/>
        <dbReference type="ChEBI" id="CHEBI:57540"/>
        <dbReference type="ChEBI" id="CHEBI:58359"/>
        <dbReference type="ChEBI" id="CHEBI:58437"/>
        <dbReference type="ChEBI" id="CHEBI:456215"/>
        <dbReference type="EC" id="6.3.5.1"/>
    </reaction>
</comment>
<evidence type="ECO:0000256" key="4">
    <source>
        <dbReference type="ARBA" id="ARBA00022741"/>
    </source>
</evidence>
<dbReference type="SUPFAM" id="SSF52402">
    <property type="entry name" value="Adenine nucleotide alpha hydrolases-like"/>
    <property type="match status" value="1"/>
</dbReference>
<dbReference type="AlphaFoldDB" id="A0A1Y0I8L3"/>
<proteinExistence type="inferred from homology"/>
<dbReference type="UniPathway" id="UPA00253">
    <property type="reaction ID" value="UER00334"/>
</dbReference>
<dbReference type="Pfam" id="PF02540">
    <property type="entry name" value="NAD_synthase"/>
    <property type="match status" value="1"/>
</dbReference>
<dbReference type="RefSeq" id="WP_087461803.1">
    <property type="nucleotide sequence ID" value="NZ_CP021425.1"/>
</dbReference>
<dbReference type="InterPro" id="IPR003694">
    <property type="entry name" value="NAD_synthase"/>
</dbReference>
<dbReference type="EMBL" id="CP021425">
    <property type="protein sequence ID" value="ARU56847.1"/>
    <property type="molecule type" value="Genomic_DNA"/>
</dbReference>
<dbReference type="OrthoDB" id="9760188at2"/>
<dbReference type="Gene3D" id="3.60.110.10">
    <property type="entry name" value="Carbon-nitrogen hydrolase"/>
    <property type="match status" value="1"/>
</dbReference>
<evidence type="ECO:0000256" key="3">
    <source>
        <dbReference type="ARBA" id="ARBA00022598"/>
    </source>
</evidence>
<organism evidence="10 11">
    <name type="scientific">Oleiphilus messinensis</name>
    <dbReference type="NCBI Taxonomy" id="141451"/>
    <lineage>
        <taxon>Bacteria</taxon>
        <taxon>Pseudomonadati</taxon>
        <taxon>Pseudomonadota</taxon>
        <taxon>Gammaproteobacteria</taxon>
        <taxon>Oceanospirillales</taxon>
        <taxon>Oleiphilaceae</taxon>
        <taxon>Oleiphilus</taxon>
    </lineage>
</organism>
<evidence type="ECO:0000313" key="10">
    <source>
        <dbReference type="EMBL" id="ARU56847.1"/>
    </source>
</evidence>
<keyword evidence="6 7" id="KW-0520">NAD</keyword>
<dbReference type="PIRSF" id="PIRSF006630">
    <property type="entry name" value="NADS_GAT"/>
    <property type="match status" value="1"/>
</dbReference>
<evidence type="ECO:0000256" key="8">
    <source>
        <dbReference type="RuleBase" id="RU003811"/>
    </source>
</evidence>
<name>A0A1Y0I8L3_9GAMM</name>
<dbReference type="Proteomes" id="UP000196027">
    <property type="component" value="Chromosome"/>
</dbReference>
<evidence type="ECO:0000256" key="1">
    <source>
        <dbReference type="ARBA" id="ARBA00005188"/>
    </source>
</evidence>
<reference evidence="10 11" key="1">
    <citation type="submission" date="2017-05" db="EMBL/GenBank/DDBJ databases">
        <title>Genomic insights into alkan degradation activity of Oleiphilus messinensis.</title>
        <authorList>
            <person name="Kozyavkin S.A."/>
            <person name="Slesarev A.I."/>
            <person name="Golyshin P.N."/>
            <person name="Korzhenkov A."/>
            <person name="Golyshina O.N."/>
            <person name="Toshchakov S.V."/>
        </authorList>
    </citation>
    <scope>NUCLEOTIDE SEQUENCE [LARGE SCALE GENOMIC DNA]</scope>
    <source>
        <strain evidence="10 11">ME102</strain>
    </source>
</reference>
<dbReference type="InterPro" id="IPR022310">
    <property type="entry name" value="NAD/GMP_synthase"/>
</dbReference>
<dbReference type="InterPro" id="IPR014445">
    <property type="entry name" value="Gln-dep_NAD_synthase"/>
</dbReference>
<dbReference type="NCBIfam" id="TIGR00552">
    <property type="entry name" value="nadE"/>
    <property type="match status" value="1"/>
</dbReference>
<dbReference type="CDD" id="cd07570">
    <property type="entry name" value="GAT_Gln-NAD-synth"/>
    <property type="match status" value="1"/>
</dbReference>
<evidence type="ECO:0000259" key="9">
    <source>
        <dbReference type="PROSITE" id="PS50263"/>
    </source>
</evidence>
<dbReference type="PANTHER" id="PTHR23090">
    <property type="entry name" value="NH 3 /GLUTAMINE-DEPENDENT NAD + SYNTHETASE"/>
    <property type="match status" value="1"/>
</dbReference>
<dbReference type="EC" id="6.3.5.1" evidence="7"/>
<gene>
    <name evidence="10" type="ORF">OLMES_2799</name>
</gene>
<dbReference type="GO" id="GO:0003952">
    <property type="term" value="F:NAD+ synthase (glutamine-hydrolyzing) activity"/>
    <property type="evidence" value="ECO:0007669"/>
    <property type="project" value="UniProtKB-UniRule"/>
</dbReference>
<sequence length="656" mass="73831">MRVALAQMHIIPGALEQNFSTMLAMIVEAKAQSADLIAFPEMCLSGYLLSDQWLDRSFCAELMAYNEKVRLASDGIAIAFGSAFVDDHINERLEDNHPHPNKDGRTRMYNAVIIVQNGEYAKRAANTDLLPEGVQPKTLLPNYRFFDDERYFFSLQSVSQDHGIPLEKLAQPYLIEVSGGRTPVGFEVCEDLWCQDYRKDGRALNITRSLVHNGADLIVNISSSPWTYLKHDARDRRIRFLTEDMPESFVPFYYVNSVGPQNNGKNIVTFDGGTTVYNSNGEPALTSERFFAPDLLIADHSKISTLQVERKEFGKIEQKYHAIISGLRYLKDMLGWSEHPEFVVGLSGGIDSAVVVTLLTAALGKDAVWAVNMPSQYNSSSTRNVAKHIANQLGIEYLEFPIESLVNAHKPVFDKLDTQFDSPEWMKQLSDENIQAKIRGTSILSNIAGRYGRMFTNNGNKLEVALGYATLYGDVGGVIAPIADLTKAEVYDLARYLNRDIFKQEVIPESLFPNALFEFAEDAIAPSAELKHDQVDPIKFGYHCAMIEAFTSFKKINAVHMLNWFLEGTLEQNLGISADLIRRWGVDDAEVFVKDLNWFTGCIRKSVFKRIQAPPIIVTSTSAYGYDIRESQLPEISSGEHQALEQQVLARKNYWR</sequence>
<dbReference type="SUPFAM" id="SSF56317">
    <property type="entry name" value="Carbon-nitrogen hydrolase"/>
    <property type="match status" value="1"/>
</dbReference>
<comment type="similarity">
    <text evidence="2 7">In the C-terminal section; belongs to the NAD synthetase family.</text>
</comment>
<dbReference type="GO" id="GO:0004359">
    <property type="term" value="F:glutaminase activity"/>
    <property type="evidence" value="ECO:0007669"/>
    <property type="project" value="InterPro"/>
</dbReference>
<keyword evidence="5 7" id="KW-0067">ATP-binding</keyword>
<keyword evidence="4 7" id="KW-0547">Nucleotide-binding</keyword>
<comment type="similarity">
    <text evidence="8">Belongs to the NAD synthetase family.</text>
</comment>
<dbReference type="InterPro" id="IPR003010">
    <property type="entry name" value="C-N_Hydrolase"/>
</dbReference>
<evidence type="ECO:0000256" key="6">
    <source>
        <dbReference type="ARBA" id="ARBA00023027"/>
    </source>
</evidence>
<dbReference type="GO" id="GO:0005737">
    <property type="term" value="C:cytoplasm"/>
    <property type="evidence" value="ECO:0007669"/>
    <property type="project" value="InterPro"/>
</dbReference>
<accession>A0A1Y0I8L3</accession>
<keyword evidence="11" id="KW-1185">Reference proteome</keyword>
<dbReference type="CDD" id="cd00553">
    <property type="entry name" value="NAD_synthase"/>
    <property type="match status" value="1"/>
</dbReference>
<dbReference type="Pfam" id="PF00795">
    <property type="entry name" value="CN_hydrolase"/>
    <property type="match status" value="1"/>
</dbReference>
<evidence type="ECO:0000256" key="5">
    <source>
        <dbReference type="ARBA" id="ARBA00022840"/>
    </source>
</evidence>
<keyword evidence="3 7" id="KW-0436">Ligase</keyword>
<dbReference type="InterPro" id="IPR036526">
    <property type="entry name" value="C-N_Hydrolase_sf"/>
</dbReference>
<dbReference type="PROSITE" id="PS50263">
    <property type="entry name" value="CN_HYDROLASE"/>
    <property type="match status" value="1"/>
</dbReference>
<evidence type="ECO:0000256" key="7">
    <source>
        <dbReference type="PIRNR" id="PIRNR006630"/>
    </source>
</evidence>
<dbReference type="InterPro" id="IPR014729">
    <property type="entry name" value="Rossmann-like_a/b/a_fold"/>
</dbReference>
<feature type="domain" description="CN hydrolase" evidence="9">
    <location>
        <begin position="1"/>
        <end position="302"/>
    </location>
</feature>
<dbReference type="PANTHER" id="PTHR23090:SF9">
    <property type="entry name" value="GLUTAMINE-DEPENDENT NAD(+) SYNTHETASE"/>
    <property type="match status" value="1"/>
</dbReference>
<dbReference type="Gene3D" id="3.40.50.620">
    <property type="entry name" value="HUPs"/>
    <property type="match status" value="1"/>
</dbReference>
<comment type="pathway">
    <text evidence="1 7">Cofactor biosynthesis; NAD(+) biosynthesis; NAD(+) from deamido-NAD(+) (L-Gln route): step 1/1.</text>
</comment>
<dbReference type="KEGG" id="ome:OLMES_2799"/>
<evidence type="ECO:0000256" key="2">
    <source>
        <dbReference type="ARBA" id="ARBA00007145"/>
    </source>
</evidence>
<protein>
    <recommendedName>
        <fullName evidence="7">Glutamine-dependent NAD(+) synthetase</fullName>
        <ecNumber evidence="7">6.3.5.1</ecNumber>
    </recommendedName>
    <alternativeName>
        <fullName evidence="7">NAD(+) synthase [glutamine-hydrolyzing]</fullName>
    </alternativeName>
</protein>
<evidence type="ECO:0000313" key="11">
    <source>
        <dbReference type="Proteomes" id="UP000196027"/>
    </source>
</evidence>